<dbReference type="AlphaFoldDB" id="A0A2P1PM84"/>
<dbReference type="SUPFAM" id="SSF82171">
    <property type="entry name" value="DPP6 N-terminal domain-like"/>
    <property type="match status" value="1"/>
</dbReference>
<organism evidence="2 3">
    <name type="scientific">Ahniella affigens</name>
    <dbReference type="NCBI Taxonomy" id="2021234"/>
    <lineage>
        <taxon>Bacteria</taxon>
        <taxon>Pseudomonadati</taxon>
        <taxon>Pseudomonadota</taxon>
        <taxon>Gammaproteobacteria</taxon>
        <taxon>Lysobacterales</taxon>
        <taxon>Rhodanobacteraceae</taxon>
        <taxon>Ahniella</taxon>
    </lineage>
</organism>
<dbReference type="KEGG" id="xba:C7S18_01520"/>
<protein>
    <submittedName>
        <fullName evidence="2">Uncharacterized protein</fullName>
    </submittedName>
</protein>
<dbReference type="OrthoDB" id="5957825at2"/>
<evidence type="ECO:0000313" key="3">
    <source>
        <dbReference type="Proteomes" id="UP000241074"/>
    </source>
</evidence>
<gene>
    <name evidence="2" type="ORF">C7S18_01520</name>
</gene>
<keyword evidence="3" id="KW-1185">Reference proteome</keyword>
<dbReference type="RefSeq" id="WP_106889883.1">
    <property type="nucleotide sequence ID" value="NZ_CP027860.1"/>
</dbReference>
<dbReference type="EMBL" id="CP027860">
    <property type="protein sequence ID" value="AVP95954.1"/>
    <property type="molecule type" value="Genomic_DNA"/>
</dbReference>
<reference evidence="2 3" key="2">
    <citation type="submission" date="2018-03" db="EMBL/GenBank/DDBJ databases">
        <authorList>
            <person name="Keele B.F."/>
        </authorList>
    </citation>
    <scope>NUCLEOTIDE SEQUENCE [LARGE SCALE GENOMIC DNA]</scope>
    <source>
        <strain evidence="2 3">D13</strain>
    </source>
</reference>
<sequence>MNSVTRAVFAAVLLASSGLSHSGVVSHVSLAYDSDESGTGDTVQFASAANAPVVTFAANNKEILSAEQLAGALPGAVLYDGATNQILPIRVADGATTNTNVTVLALSGNGRWLAILSQRTLHARISGVGFNNPGLFLLDRNSGAVGLVNHLPGQADVASQGLVLSASISQDGERVYFRYKGTDLVSPSVQATDELVYGFERASGDIRLASPYPSGSNGSTGLKADVRWLSADGNDMIFGGSLGTGRFQFASNTTVALPESARSDSLTVDPSGLFGLTCAKWSDGQIQGPFPVWTRTNLQTGESLVINPLAGGSLTDSTCSEPAYMNRGASVIAYSSASRTPSPAISPFTLIGYRWTQATQQSVSISDSVVFQGQATEGNSEVLGIDASGNRTLFRSTGFDLIPDQVFAFANAVYLHDQAAGSRRLLSSSAANPNQPASVSAIYALSDDSYIIIGDGEMDPTKRDWNEANDVYRVVLGQRPALLTTRASHRPRTGFIGVYTALLAEHGRWLAMDTLNRAFSGVDADSNRNYDTFLVDTWTGSRQLLSRSTSNSQQASNGGSELKLISADGNVVVFDSNGRDLDAAPVNNTFQFQTFAYHRNDNRLTTVNRGVNGGDFGTRGQSVAISSDGTKVAYVAGSADSLISGYVGPSAEQLLVLSTADQSATLVSHAPGNDLTGADAPVTFVAASPSMRYVVFTSSARNLGVAEPGSSPVHYLADLVANTLTPLDPGQASTPLSGQRVRPYRTAFFSKNEQFLFFESRNPGLATPIEPGLTTLDCFRMDLSNKAWTRVTGGGVTVNLDQRCVDARDDGQQVLLERVEAPSGGAGMRQIWWRDLITATEKRLSTSNVPGRNLASGDSEALELSSDGTSALFVSGASDLVSGASASGDQSLYRALTGPNTLEWVNRKVGATDRLLSLLTWITAKEDLSEVAFTDYTNVLVAGYGDTNFRPDAFLFRSTESLLNPGMSGLWTEPGNEGQGFQLVPLPATGQMLVSWYTYRTDTQSGTRTDQRWMLGLGEVVGDTVQFNLSAADDGVFDSNPAGAQSLRGTLTIRMQSCLAAEAQYQLNAEGGNVSGTIPLARISADTVCQNFRSGQLPALSNDTTTSNLWRVAHNGAWHNPAKPGQGLILDVSPQTNQLVATWFTFDPGNILGNGRQAPLWLAAVGTLDGNSSRLSVFESKGGRLDAPNATVLAPVGTLDLTPTSCNTLSGQYQLQLGGATVSGSLPLERITPAPVDC</sequence>
<reference evidence="2 3" key="1">
    <citation type="submission" date="2018-03" db="EMBL/GenBank/DDBJ databases">
        <title>Ahniella affigens gen. nov., sp. nov., a gammaproteobacterium isolated from sandy soil near a stream.</title>
        <authorList>
            <person name="Ko Y."/>
            <person name="Kim J.-H."/>
        </authorList>
    </citation>
    <scope>NUCLEOTIDE SEQUENCE [LARGE SCALE GENOMIC DNA]</scope>
    <source>
        <strain evidence="2 3">D13</strain>
    </source>
</reference>
<proteinExistence type="predicted"/>
<feature type="signal peptide" evidence="1">
    <location>
        <begin position="1"/>
        <end position="22"/>
    </location>
</feature>
<dbReference type="Proteomes" id="UP000241074">
    <property type="component" value="Chromosome"/>
</dbReference>
<dbReference type="SUPFAM" id="SSF69304">
    <property type="entry name" value="Tricorn protease N-terminal domain"/>
    <property type="match status" value="1"/>
</dbReference>
<accession>A0A2P1PM84</accession>
<feature type="chain" id="PRO_5015161740" evidence="1">
    <location>
        <begin position="23"/>
        <end position="1238"/>
    </location>
</feature>
<evidence type="ECO:0000256" key="1">
    <source>
        <dbReference type="SAM" id="SignalP"/>
    </source>
</evidence>
<name>A0A2P1PM84_9GAMM</name>
<keyword evidence="1" id="KW-0732">Signal</keyword>
<evidence type="ECO:0000313" key="2">
    <source>
        <dbReference type="EMBL" id="AVP95954.1"/>
    </source>
</evidence>